<evidence type="ECO:0000313" key="3">
    <source>
        <dbReference type="Proteomes" id="UP000192521"/>
    </source>
</evidence>
<feature type="domain" description="GmrSD restriction endonucleases N-terminal" evidence="1">
    <location>
        <begin position="18"/>
        <end position="155"/>
    </location>
</feature>
<reference evidence="2 3" key="1">
    <citation type="submission" date="2017-02" db="EMBL/GenBank/DDBJ databases">
        <title>Draft genome sequence of a Kluyvera intermedia isolate from a patient with a pancreatic abscess.</title>
        <authorList>
            <person name="Thele R."/>
        </authorList>
    </citation>
    <scope>NUCLEOTIDE SEQUENCE [LARGE SCALE GENOMIC DNA]</scope>
    <source>
        <strain evidence="2 3">FOSA7093</strain>
    </source>
</reference>
<proteinExistence type="predicted"/>
<comment type="caution">
    <text evidence="2">The sequence shown here is derived from an EMBL/GenBank/DDBJ whole genome shotgun (WGS) entry which is preliminary data.</text>
</comment>
<keyword evidence="3" id="KW-1185">Reference proteome</keyword>
<dbReference type="Proteomes" id="UP000192521">
    <property type="component" value="Unassembled WGS sequence"/>
</dbReference>
<accession>A0ABX3UGL0</accession>
<dbReference type="InterPro" id="IPR004919">
    <property type="entry name" value="GmrSD_N"/>
</dbReference>
<dbReference type="PANTHER" id="PTHR39639">
    <property type="entry name" value="CHROMOSOME 16, WHOLE GENOME SHOTGUN SEQUENCE"/>
    <property type="match status" value="1"/>
</dbReference>
<dbReference type="Pfam" id="PF03235">
    <property type="entry name" value="GmrSD_N"/>
    <property type="match status" value="1"/>
</dbReference>
<protein>
    <recommendedName>
        <fullName evidence="1">GmrSD restriction endonucleases N-terminal domain-containing protein</fullName>
    </recommendedName>
</protein>
<dbReference type="EMBL" id="MWPR01000014">
    <property type="protein sequence ID" value="ORJ50252.1"/>
    <property type="molecule type" value="Genomic_DNA"/>
</dbReference>
<evidence type="ECO:0000313" key="2">
    <source>
        <dbReference type="EMBL" id="ORJ50252.1"/>
    </source>
</evidence>
<evidence type="ECO:0000259" key="1">
    <source>
        <dbReference type="Pfam" id="PF03235"/>
    </source>
</evidence>
<organism evidence="2 3">
    <name type="scientific">Kluyvera intermedia</name>
    <name type="common">Enterobacter intermedius</name>
    <dbReference type="NCBI Taxonomy" id="61648"/>
    <lineage>
        <taxon>Bacteria</taxon>
        <taxon>Pseudomonadati</taxon>
        <taxon>Pseudomonadota</taxon>
        <taxon>Gammaproteobacteria</taxon>
        <taxon>Enterobacterales</taxon>
        <taxon>Enterobacteriaceae</taxon>
        <taxon>Kluyvera</taxon>
    </lineage>
</organism>
<name>A0ABX3UGL0_KLUIN</name>
<sequence>MKITSNTTTPTIANVYSDVLDAKIILQPSFQRKFVWSVSHQEEFIDTILNGYPFPEIYVCNGEIDTATFKSNVLVIDGQQRLTTIKNYIEGHTSNVFKKTPPYKELTEDAKKEFLSYTVVVRNIGNVEEDVVREVFRRINLTKFSLDTIEIHNAIYDGCFIQTAKEILESIDMRSYGVLKASEFNRMADLHFILLIMSTIENEGYFAQDKEMEEFISRYNDEYSNADFIKDLLINTFEFITSLDLPKDAMWFRKSNFFTLITETAKGIINNVIPSADIFKGKLLRFNVELYDKKDSEEPFKEYYGHMYQGTHNRTARVRRGEIFQNYCL</sequence>
<dbReference type="RefSeq" id="WP_085006250.1">
    <property type="nucleotide sequence ID" value="NZ_MWPR01000014.1"/>
</dbReference>
<dbReference type="PANTHER" id="PTHR39639:SF1">
    <property type="entry name" value="DUF262 DOMAIN-CONTAINING PROTEIN"/>
    <property type="match status" value="1"/>
</dbReference>
<gene>
    <name evidence="2" type="ORF">B2M27_11725</name>
</gene>